<dbReference type="InterPro" id="IPR011990">
    <property type="entry name" value="TPR-like_helical_dom_sf"/>
</dbReference>
<protein>
    <recommendedName>
        <fullName evidence="3">PDZ domain-containing protein</fullName>
    </recommendedName>
</protein>
<proteinExistence type="predicted"/>
<comment type="caution">
    <text evidence="1">The sequence shown here is derived from an EMBL/GenBank/DDBJ whole genome shotgun (WGS) entry which is preliminary data.</text>
</comment>
<keyword evidence="2" id="KW-1185">Reference proteome</keyword>
<dbReference type="EMBL" id="JBHUJB010000082">
    <property type="protein sequence ID" value="MFD2160474.1"/>
    <property type="molecule type" value="Genomic_DNA"/>
</dbReference>
<dbReference type="Proteomes" id="UP001597389">
    <property type="component" value="Unassembled WGS sequence"/>
</dbReference>
<gene>
    <name evidence="1" type="ORF">ACFSW8_16335</name>
</gene>
<evidence type="ECO:0000313" key="2">
    <source>
        <dbReference type="Proteomes" id="UP001597389"/>
    </source>
</evidence>
<evidence type="ECO:0000313" key="1">
    <source>
        <dbReference type="EMBL" id="MFD2160474.1"/>
    </source>
</evidence>
<organism evidence="1 2">
    <name type="scientific">Rubritalea tangerina</name>
    <dbReference type="NCBI Taxonomy" id="430798"/>
    <lineage>
        <taxon>Bacteria</taxon>
        <taxon>Pseudomonadati</taxon>
        <taxon>Verrucomicrobiota</taxon>
        <taxon>Verrucomicrobiia</taxon>
        <taxon>Verrucomicrobiales</taxon>
        <taxon>Rubritaleaceae</taxon>
        <taxon>Rubritalea</taxon>
    </lineage>
</organism>
<accession>A0ABW4ZEM6</accession>
<reference evidence="2" key="1">
    <citation type="journal article" date="2019" name="Int. J. Syst. Evol. Microbiol.">
        <title>The Global Catalogue of Microorganisms (GCM) 10K type strain sequencing project: providing services to taxonomists for standard genome sequencing and annotation.</title>
        <authorList>
            <consortium name="The Broad Institute Genomics Platform"/>
            <consortium name="The Broad Institute Genome Sequencing Center for Infectious Disease"/>
            <person name="Wu L."/>
            <person name="Ma J."/>
        </authorList>
    </citation>
    <scope>NUCLEOTIDE SEQUENCE [LARGE SCALE GENOMIC DNA]</scope>
    <source>
        <strain evidence="2">CCUG 57942</strain>
    </source>
</reference>
<dbReference type="Gene3D" id="1.25.40.10">
    <property type="entry name" value="Tetratricopeptide repeat domain"/>
    <property type="match status" value="1"/>
</dbReference>
<sequence>MLIEKVRENEVDAIAEWAYCAKNCLLDLPFDEDLIVKRARESALKGSYLGHKVLAECYLFSIGVPYDEKLFRHHLELASSGGHPLAQARMADFIYLGVLDKFARMGIPPVKSEARRLYKLSQRIPNMESIKLEARLKLLGGLEGKRDDEAAMPLLLEAHSKYQSVWAADILYERYFDRTGHPVNRDFLSPKDVESLRERVNEFRKAKAYCWSMSSIWDLIENDNCHIYIPELIDAMNAGEPMAFKESISPCRWSKYSRMEGATIVVGDKATTQNMAKVAYMNGDRRVRTCQIHAEGLFMDGDRRKPFLECEEAVKVYLDTLKRYPHDRETHCFLGVAFCMATQHEKLDKKYLDIGLAHLGYRADTSYGAHWLAGYLGTLEAEPLEGESLVKFVAACEWAMQRNHGEWKKVEAMWLKRVEKNIDEEVRGKVRELLQDGYPHSEKYRRAAFKKLQEYGHIPASYEFDSKTPPDFSISSVCTEGGILTLVDDALEGGVATANILSKYLGRKEMSTHELQHLCRLLIEDDDRLRAVLQEFKSGEFKGQVEEILLSLDREGRCDQGQNAFGAVMGWQILFDGETATSLPMICSIKGGWADQNKGFIEGDVIESFHGVSLKGRNSRNLFMRLIQLWPRGEDAQLHIGRSQCGIKGAFDSNLKTKKRKLILNLQ</sequence>
<dbReference type="RefSeq" id="WP_377178784.1">
    <property type="nucleotide sequence ID" value="NZ_JBHUJB010000082.1"/>
</dbReference>
<name>A0ABW4ZEM6_9BACT</name>
<evidence type="ECO:0008006" key="3">
    <source>
        <dbReference type="Google" id="ProtNLM"/>
    </source>
</evidence>